<reference evidence="1" key="1">
    <citation type="submission" date="2005-07" db="EMBL/GenBank/DDBJ databases">
        <title>Complete sequence of Thermobifida fusca YX.</title>
        <authorList>
            <consortium name="US DOE Joint Genome Institute"/>
            <person name="Copeland A."/>
            <person name="Lucas S."/>
            <person name="Lapidus A."/>
            <person name="Barry K."/>
            <person name="Detter J.C."/>
            <person name="Glavina T."/>
            <person name="Hammon N."/>
            <person name="Israni S."/>
            <person name="Pitluck S."/>
            <person name="Di Bartolo G."/>
            <person name="Chain P."/>
            <person name="Schmutz J."/>
            <person name="Larimer F."/>
            <person name="Land M."/>
            <person name="Lykidis A."/>
            <person name="Richardson P."/>
        </authorList>
    </citation>
    <scope>NUCLEOTIDE SEQUENCE</scope>
    <source>
        <strain evidence="1">YX</strain>
    </source>
</reference>
<dbReference type="AlphaFoldDB" id="Q47RE0"/>
<gene>
    <name evidence="1" type="ordered locus">Tfu_0939</name>
</gene>
<dbReference type="OrthoDB" id="2273115at2"/>
<dbReference type="EMBL" id="CP000088">
    <property type="protein sequence ID" value="AAZ54977.1"/>
    <property type="molecule type" value="Genomic_DNA"/>
</dbReference>
<proteinExistence type="predicted"/>
<name>Q47RE0_THEFY</name>
<organism evidence="1">
    <name type="scientific">Thermobifida fusca (strain YX)</name>
    <dbReference type="NCBI Taxonomy" id="269800"/>
    <lineage>
        <taxon>Bacteria</taxon>
        <taxon>Bacillati</taxon>
        <taxon>Actinomycetota</taxon>
        <taxon>Actinomycetes</taxon>
        <taxon>Streptosporangiales</taxon>
        <taxon>Nocardiopsidaceae</taxon>
        <taxon>Thermobifida</taxon>
    </lineage>
</organism>
<protein>
    <submittedName>
        <fullName evidence="1">Uncharacterized protein</fullName>
    </submittedName>
</protein>
<sequence length="230" mass="23938">MRWVTYLSPSGGEQRPGVVDDGCVFGYPGPEDLPQLLAKGTAALREAHRQALAEPVEIIVEFETRLCAPLVPERPLTVVRVEADPLALHPALVRGTDDGVLLPPGTGVLDAEVGVAAFASSTGEVVGYTLACLWSTPQRKTVAVTLGPALVTEEELDGAAVFPFTVSVDDVAAAQGTVERGLLARRAEADRGPVGVLPARVRSLAAGAEFFVDAGLLGMFELRVGSGTGT</sequence>
<dbReference type="HOGENOM" id="CLU_1249541_0_0_11"/>
<accession>Q47RE0</accession>
<dbReference type="RefSeq" id="WP_011291386.1">
    <property type="nucleotide sequence ID" value="NC_007333.1"/>
</dbReference>
<dbReference type="KEGG" id="tfu:Tfu_0939"/>
<evidence type="ECO:0000313" key="1">
    <source>
        <dbReference type="EMBL" id="AAZ54977.1"/>
    </source>
</evidence>